<evidence type="ECO:0000256" key="10">
    <source>
        <dbReference type="ARBA" id="ARBA00033171"/>
    </source>
</evidence>
<dbReference type="SUPFAM" id="SSF53850">
    <property type="entry name" value="Periplasmic binding protein-like II"/>
    <property type="match status" value="1"/>
</dbReference>
<dbReference type="Proteomes" id="UP000491168">
    <property type="component" value="Unassembled WGS sequence"/>
</dbReference>
<organism evidence="13 14">
    <name type="scientific">Bacteroides caccae</name>
    <dbReference type="NCBI Taxonomy" id="47678"/>
    <lineage>
        <taxon>Bacteria</taxon>
        <taxon>Pseudomonadati</taxon>
        <taxon>Bacteroidota</taxon>
        <taxon>Bacteroidia</taxon>
        <taxon>Bacteroidales</taxon>
        <taxon>Bacteroidaceae</taxon>
        <taxon>Bacteroides</taxon>
    </lineage>
</organism>
<evidence type="ECO:0000256" key="7">
    <source>
        <dbReference type="ARBA" id="ARBA00022898"/>
    </source>
</evidence>
<comment type="subunit">
    <text evidence="4">Homodimer.</text>
</comment>
<keyword evidence="8" id="KW-0784">Thiamine biosynthesis</keyword>
<dbReference type="Pfam" id="PF09084">
    <property type="entry name" value="NMT1"/>
    <property type="match status" value="1"/>
</dbReference>
<dbReference type="GO" id="GO:0016740">
    <property type="term" value="F:transferase activity"/>
    <property type="evidence" value="ECO:0007669"/>
    <property type="project" value="UniProtKB-KW"/>
</dbReference>
<evidence type="ECO:0000256" key="3">
    <source>
        <dbReference type="ARBA" id="ARBA00009406"/>
    </source>
</evidence>
<keyword evidence="9" id="KW-0408">Iron</keyword>
<evidence type="ECO:0000256" key="2">
    <source>
        <dbReference type="ARBA" id="ARBA00004948"/>
    </source>
</evidence>
<keyword evidence="6" id="KW-0479">Metal-binding</keyword>
<dbReference type="EMBL" id="VVYF01000027">
    <property type="protein sequence ID" value="KAA5486588.1"/>
    <property type="molecule type" value="Genomic_DNA"/>
</dbReference>
<dbReference type="Gene3D" id="3.40.190.10">
    <property type="entry name" value="Periplasmic binding protein-like II"/>
    <property type="match status" value="1"/>
</dbReference>
<sequence>MIFACRLMNHITQELLDRIANKYQIEVEWIRFNSGINLFLSKAVDICMVGSYNEFPQLAECGMQIDSTHIMRFADYGYNLPEDELYVTEEFYQKHPETIQKLVRACIRGWNWANEHPEETLDIVMEQVHHYNIGTNRYHQRKMLEEILRLQTDKTGQRPYRLSREGFDLAIDILLPPDISKKKSIRYEDFVK</sequence>
<comment type="function">
    <text evidence="1">Responsible for the formation of the pyrimidine heterocycle in the thiamine biosynthesis pathway. Catalyzes the formation of hydroxymethylpyrimidine phosphate (HMP-P) from histidine and pyridoxal phosphate (PLP). The protein uses PLP and the active site histidine to form HMP-P, generating an inactive enzyme. The enzyme can only undergo a single turnover, which suggests it is a suicide enzyme.</text>
</comment>
<dbReference type="GO" id="GO:0046872">
    <property type="term" value="F:metal ion binding"/>
    <property type="evidence" value="ECO:0007669"/>
    <property type="project" value="UniProtKB-KW"/>
</dbReference>
<feature type="domain" description="SsuA/THI5-like" evidence="12">
    <location>
        <begin position="15"/>
        <end position="119"/>
    </location>
</feature>
<comment type="similarity">
    <text evidence="3">Belongs to the NMT1/THI5 family.</text>
</comment>
<evidence type="ECO:0000256" key="11">
    <source>
        <dbReference type="ARBA" id="ARBA00048179"/>
    </source>
</evidence>
<keyword evidence="5" id="KW-0808">Transferase</keyword>
<proteinExistence type="inferred from homology"/>
<dbReference type="InterPro" id="IPR027939">
    <property type="entry name" value="NMT1/THI5"/>
</dbReference>
<dbReference type="GO" id="GO:0009228">
    <property type="term" value="P:thiamine biosynthetic process"/>
    <property type="evidence" value="ECO:0007669"/>
    <property type="project" value="UniProtKB-KW"/>
</dbReference>
<evidence type="ECO:0000259" key="12">
    <source>
        <dbReference type="Pfam" id="PF09084"/>
    </source>
</evidence>
<comment type="caution">
    <text evidence="13">The sequence shown here is derived from an EMBL/GenBank/DDBJ whole genome shotgun (WGS) entry which is preliminary data.</text>
</comment>
<reference evidence="13 14" key="1">
    <citation type="journal article" date="2019" name="Nat. Med.">
        <title>A library of human gut bacterial isolates paired with longitudinal multiomics data enables mechanistic microbiome research.</title>
        <authorList>
            <person name="Poyet M."/>
            <person name="Groussin M."/>
            <person name="Gibbons S.M."/>
            <person name="Avila-Pacheco J."/>
            <person name="Jiang X."/>
            <person name="Kearney S.M."/>
            <person name="Perrotta A.R."/>
            <person name="Berdy B."/>
            <person name="Zhao S."/>
            <person name="Lieberman T.D."/>
            <person name="Swanson P.K."/>
            <person name="Smith M."/>
            <person name="Roesemann S."/>
            <person name="Alexander J.E."/>
            <person name="Rich S.A."/>
            <person name="Livny J."/>
            <person name="Vlamakis H."/>
            <person name="Clish C."/>
            <person name="Bullock K."/>
            <person name="Deik A."/>
            <person name="Scott J."/>
            <person name="Pierce K.A."/>
            <person name="Xavier R.J."/>
            <person name="Alm E.J."/>
        </authorList>
    </citation>
    <scope>NUCLEOTIDE SEQUENCE [LARGE SCALE GENOMIC DNA]</scope>
    <source>
        <strain evidence="13 14">BIOML-A21</strain>
    </source>
</reference>
<comment type="pathway">
    <text evidence="2">Cofactor biosynthesis; thiamine diphosphate biosynthesis.</text>
</comment>
<evidence type="ECO:0000313" key="13">
    <source>
        <dbReference type="EMBL" id="KAA5486588.1"/>
    </source>
</evidence>
<keyword evidence="7" id="KW-0663">Pyridoxal phosphate</keyword>
<comment type="catalytic activity">
    <reaction evidence="11">
        <text>N(6)-(pyridoxal phosphate)-L-lysyl-[4-amino-5-hydroxymethyl-2-methylpyrimidine phosphate synthase] + L-histidyl-[4-amino-5-hydroxymethyl-2-methylpyrimidine phosphate synthase] + 2 Fe(3+) + 4 H2O = L-lysyl-[4-amino-5-hydroxymethyl-2-methylpyrimidine phosphate synthase] + (2S)-2-amino-5-hydroxy-4-oxopentanoyl-[4-amino-5-hydroxymethyl-2-methylpyrimidine phosphate synthase] + 4-amino-2-methyl-5-(phosphooxymethyl)pyrimidine + 3-oxopropanoate + 2 Fe(2+) + 2 H(+)</text>
        <dbReference type="Rhea" id="RHEA:65756"/>
        <dbReference type="Rhea" id="RHEA-COMP:16892"/>
        <dbReference type="Rhea" id="RHEA-COMP:16893"/>
        <dbReference type="Rhea" id="RHEA-COMP:16894"/>
        <dbReference type="Rhea" id="RHEA-COMP:16895"/>
        <dbReference type="ChEBI" id="CHEBI:15377"/>
        <dbReference type="ChEBI" id="CHEBI:15378"/>
        <dbReference type="ChEBI" id="CHEBI:29033"/>
        <dbReference type="ChEBI" id="CHEBI:29034"/>
        <dbReference type="ChEBI" id="CHEBI:29969"/>
        <dbReference type="ChEBI" id="CHEBI:29979"/>
        <dbReference type="ChEBI" id="CHEBI:33190"/>
        <dbReference type="ChEBI" id="CHEBI:58354"/>
        <dbReference type="ChEBI" id="CHEBI:143915"/>
        <dbReference type="ChEBI" id="CHEBI:157692"/>
    </reaction>
    <physiologicalReaction direction="left-to-right" evidence="11">
        <dbReference type="Rhea" id="RHEA:65757"/>
    </physiologicalReaction>
</comment>
<evidence type="ECO:0000256" key="5">
    <source>
        <dbReference type="ARBA" id="ARBA00022679"/>
    </source>
</evidence>
<evidence type="ECO:0000256" key="6">
    <source>
        <dbReference type="ARBA" id="ARBA00022723"/>
    </source>
</evidence>
<dbReference type="InterPro" id="IPR015168">
    <property type="entry name" value="SsuA/THI5"/>
</dbReference>
<evidence type="ECO:0000313" key="14">
    <source>
        <dbReference type="Proteomes" id="UP000491168"/>
    </source>
</evidence>
<evidence type="ECO:0000256" key="8">
    <source>
        <dbReference type="ARBA" id="ARBA00022977"/>
    </source>
</evidence>
<accession>A0A6A1JQ95</accession>
<evidence type="ECO:0000256" key="1">
    <source>
        <dbReference type="ARBA" id="ARBA00003469"/>
    </source>
</evidence>
<dbReference type="PANTHER" id="PTHR31528">
    <property type="entry name" value="4-AMINO-5-HYDROXYMETHYL-2-METHYLPYRIMIDINE PHOSPHATE SYNTHASE THI11-RELATED"/>
    <property type="match status" value="1"/>
</dbReference>
<dbReference type="AlphaFoldDB" id="A0A6A1JQ95"/>
<dbReference type="PANTHER" id="PTHR31528:SF1">
    <property type="entry name" value="4-AMINO-5-HYDROXYMETHYL-2-METHYLPYRIMIDINE PHOSPHATE SYNTHASE THI11-RELATED"/>
    <property type="match status" value="1"/>
</dbReference>
<evidence type="ECO:0000256" key="9">
    <source>
        <dbReference type="ARBA" id="ARBA00023004"/>
    </source>
</evidence>
<protein>
    <recommendedName>
        <fullName evidence="10">Thiamine pyrimidine synthase</fullName>
    </recommendedName>
</protein>
<gene>
    <name evidence="13" type="ORF">F2Y35_20825</name>
</gene>
<evidence type="ECO:0000256" key="4">
    <source>
        <dbReference type="ARBA" id="ARBA00011738"/>
    </source>
</evidence>
<name>A0A6A1JQ95_9BACE</name>